<evidence type="ECO:0000313" key="3">
    <source>
        <dbReference type="Proteomes" id="UP001519460"/>
    </source>
</evidence>
<keyword evidence="3" id="KW-1185">Reference proteome</keyword>
<organism evidence="2 3">
    <name type="scientific">Batillaria attramentaria</name>
    <dbReference type="NCBI Taxonomy" id="370345"/>
    <lineage>
        <taxon>Eukaryota</taxon>
        <taxon>Metazoa</taxon>
        <taxon>Spiralia</taxon>
        <taxon>Lophotrochozoa</taxon>
        <taxon>Mollusca</taxon>
        <taxon>Gastropoda</taxon>
        <taxon>Caenogastropoda</taxon>
        <taxon>Sorbeoconcha</taxon>
        <taxon>Cerithioidea</taxon>
        <taxon>Batillariidae</taxon>
        <taxon>Batillaria</taxon>
    </lineage>
</organism>
<evidence type="ECO:0000256" key="1">
    <source>
        <dbReference type="SAM" id="MobiDB-lite"/>
    </source>
</evidence>
<sequence>MTPAVRRAYERLARGDNTRGQCHHRKRKGLLVPLVECSLPLRLTLAPPIGHNCCYRGYIHRVPPDTDGGCTRIVTCIKRRSTADTTEEGSHSRLVAADKPRGRSPAQEATRQSLPHLSKFTISPLSHIRPSSLYLHPTSVCVAEVARPAPYRDAQSPCPVHMASQTSRQHRESNS</sequence>
<feature type="region of interest" description="Disordered" evidence="1">
    <location>
        <begin position="81"/>
        <end position="114"/>
    </location>
</feature>
<protein>
    <submittedName>
        <fullName evidence="2">Uncharacterized protein</fullName>
    </submittedName>
</protein>
<proteinExistence type="predicted"/>
<feature type="compositionally biased region" description="Basic and acidic residues" evidence="1">
    <location>
        <begin position="88"/>
        <end position="101"/>
    </location>
</feature>
<dbReference type="AlphaFoldDB" id="A0ABD0KJ25"/>
<name>A0ABD0KJ25_9CAEN</name>
<feature type="region of interest" description="Disordered" evidence="1">
    <location>
        <begin position="152"/>
        <end position="175"/>
    </location>
</feature>
<dbReference type="Proteomes" id="UP001519460">
    <property type="component" value="Unassembled WGS sequence"/>
</dbReference>
<feature type="non-terminal residue" evidence="2">
    <location>
        <position position="175"/>
    </location>
</feature>
<comment type="caution">
    <text evidence="2">The sequence shown here is derived from an EMBL/GenBank/DDBJ whole genome shotgun (WGS) entry which is preliminary data.</text>
</comment>
<evidence type="ECO:0000313" key="2">
    <source>
        <dbReference type="EMBL" id="KAK7486895.1"/>
    </source>
</evidence>
<gene>
    <name evidence="2" type="ORF">BaRGS_00021866</name>
</gene>
<reference evidence="2 3" key="1">
    <citation type="journal article" date="2023" name="Sci. Data">
        <title>Genome assembly of the Korean intertidal mud-creeper Batillaria attramentaria.</title>
        <authorList>
            <person name="Patra A.K."/>
            <person name="Ho P.T."/>
            <person name="Jun S."/>
            <person name="Lee S.J."/>
            <person name="Kim Y."/>
            <person name="Won Y.J."/>
        </authorList>
    </citation>
    <scope>NUCLEOTIDE SEQUENCE [LARGE SCALE GENOMIC DNA]</scope>
    <source>
        <strain evidence="2">Wonlab-2016</strain>
    </source>
</reference>
<dbReference type="EMBL" id="JACVVK020000172">
    <property type="protein sequence ID" value="KAK7486895.1"/>
    <property type="molecule type" value="Genomic_DNA"/>
</dbReference>
<accession>A0ABD0KJ25</accession>